<evidence type="ECO:0000256" key="1">
    <source>
        <dbReference type="ARBA" id="ARBA00023015"/>
    </source>
</evidence>
<dbReference type="InterPro" id="IPR037923">
    <property type="entry name" value="HTH-like"/>
</dbReference>
<feature type="domain" description="HTH araC/xylS-type" evidence="4">
    <location>
        <begin position="193"/>
        <end position="291"/>
    </location>
</feature>
<dbReference type="GO" id="GO:0043565">
    <property type="term" value="F:sequence-specific DNA binding"/>
    <property type="evidence" value="ECO:0007669"/>
    <property type="project" value="InterPro"/>
</dbReference>
<dbReference type="SUPFAM" id="SSF51215">
    <property type="entry name" value="Regulatory protein AraC"/>
    <property type="match status" value="1"/>
</dbReference>
<keyword evidence="1" id="KW-0805">Transcription regulation</keyword>
<dbReference type="GO" id="GO:0003700">
    <property type="term" value="F:DNA-binding transcription factor activity"/>
    <property type="evidence" value="ECO:0007669"/>
    <property type="project" value="InterPro"/>
</dbReference>
<dbReference type="AlphaFoldDB" id="A0A329MHA5"/>
<evidence type="ECO:0000256" key="2">
    <source>
        <dbReference type="ARBA" id="ARBA00023125"/>
    </source>
</evidence>
<dbReference type="SUPFAM" id="SSF46689">
    <property type="entry name" value="Homeodomain-like"/>
    <property type="match status" value="1"/>
</dbReference>
<dbReference type="InterPro" id="IPR018060">
    <property type="entry name" value="HTH_AraC"/>
</dbReference>
<name>A0A329MHA5_9BACL</name>
<dbReference type="Pfam" id="PF07883">
    <property type="entry name" value="Cupin_2"/>
    <property type="match status" value="1"/>
</dbReference>
<dbReference type="EMBL" id="QMFB01000014">
    <property type="protein sequence ID" value="RAV18998.1"/>
    <property type="molecule type" value="Genomic_DNA"/>
</dbReference>
<sequence length="297" mass="34476">MTYDRFHLQQELVIDEIYTFFFYELRKNYYFEGEKHDFWEFLYVDKGEIEITTDHHAFEMKQGDMVFYSPNEFHSCRASSKYAPNVIIISFECGSPAMSFFAGKQFRLEDDERAILTRLVKEAYDAFDPPINAWKRSRLLGRKEGAPFGSEQLIKNYLEILLIGMVRRGQSVDRFSPKLSSLVQETNRQDLVQQIIAYMNEHIGDSLTLDSLCTMFQTGKTQLKTCFKAGTGHGIIEYFQRLKIDKAKMMIREGTSNFTEIADMLGYSSIHYFSRHFKKATGTTPSEYARTVGARIG</sequence>
<keyword evidence="6" id="KW-1185">Reference proteome</keyword>
<dbReference type="Gene3D" id="1.10.10.60">
    <property type="entry name" value="Homeodomain-like"/>
    <property type="match status" value="2"/>
</dbReference>
<dbReference type="InterPro" id="IPR013096">
    <property type="entry name" value="Cupin_2"/>
</dbReference>
<dbReference type="PRINTS" id="PR00032">
    <property type="entry name" value="HTHARAC"/>
</dbReference>
<evidence type="ECO:0000256" key="3">
    <source>
        <dbReference type="ARBA" id="ARBA00023163"/>
    </source>
</evidence>
<evidence type="ECO:0000313" key="5">
    <source>
        <dbReference type="EMBL" id="RAV18998.1"/>
    </source>
</evidence>
<dbReference type="RefSeq" id="WP_113033205.1">
    <property type="nucleotide sequence ID" value="NZ_QMFB01000014.1"/>
</dbReference>
<dbReference type="OrthoDB" id="249627at2"/>
<dbReference type="Proteomes" id="UP000250369">
    <property type="component" value="Unassembled WGS sequence"/>
</dbReference>
<dbReference type="InterPro" id="IPR020449">
    <property type="entry name" value="Tscrpt_reg_AraC-type_HTH"/>
</dbReference>
<dbReference type="InterPro" id="IPR009057">
    <property type="entry name" value="Homeodomain-like_sf"/>
</dbReference>
<keyword evidence="2" id="KW-0238">DNA-binding</keyword>
<comment type="caution">
    <text evidence="5">The sequence shown here is derived from an EMBL/GenBank/DDBJ whole genome shotgun (WGS) entry which is preliminary data.</text>
</comment>
<proteinExistence type="predicted"/>
<evidence type="ECO:0000313" key="6">
    <source>
        <dbReference type="Proteomes" id="UP000250369"/>
    </source>
</evidence>
<dbReference type="InterPro" id="IPR018062">
    <property type="entry name" value="HTH_AraC-typ_CS"/>
</dbReference>
<dbReference type="Pfam" id="PF12833">
    <property type="entry name" value="HTH_18"/>
    <property type="match status" value="1"/>
</dbReference>
<dbReference type="InterPro" id="IPR014710">
    <property type="entry name" value="RmlC-like_jellyroll"/>
</dbReference>
<dbReference type="PROSITE" id="PS01124">
    <property type="entry name" value="HTH_ARAC_FAMILY_2"/>
    <property type="match status" value="1"/>
</dbReference>
<evidence type="ECO:0000259" key="4">
    <source>
        <dbReference type="PROSITE" id="PS01124"/>
    </source>
</evidence>
<dbReference type="Gene3D" id="2.60.120.10">
    <property type="entry name" value="Jelly Rolls"/>
    <property type="match status" value="1"/>
</dbReference>
<accession>A0A329MHA5</accession>
<dbReference type="PROSITE" id="PS00041">
    <property type="entry name" value="HTH_ARAC_FAMILY_1"/>
    <property type="match status" value="1"/>
</dbReference>
<keyword evidence="3" id="KW-0804">Transcription</keyword>
<protein>
    <submittedName>
        <fullName evidence="5">AraC family transcriptional regulator</fullName>
    </submittedName>
</protein>
<reference evidence="5 6" key="1">
    <citation type="journal article" date="2009" name="Int. J. Syst. Evol. Microbiol.">
        <title>Paenibacillus contaminans sp. nov., isolated from a contaminated laboratory plate.</title>
        <authorList>
            <person name="Chou J.H."/>
            <person name="Lee J.H."/>
            <person name="Lin M.C."/>
            <person name="Chang P.S."/>
            <person name="Arun A.B."/>
            <person name="Young C.C."/>
            <person name="Chen W.M."/>
        </authorList>
    </citation>
    <scope>NUCLEOTIDE SEQUENCE [LARGE SCALE GENOMIC DNA]</scope>
    <source>
        <strain evidence="5 6">CKOBP-6</strain>
    </source>
</reference>
<gene>
    <name evidence="5" type="ORF">DQG23_22905</name>
</gene>
<dbReference type="SMART" id="SM00342">
    <property type="entry name" value="HTH_ARAC"/>
    <property type="match status" value="1"/>
</dbReference>
<dbReference type="PANTHER" id="PTHR43280:SF28">
    <property type="entry name" value="HTH-TYPE TRANSCRIPTIONAL ACTIVATOR RHAS"/>
    <property type="match status" value="1"/>
</dbReference>
<dbReference type="PANTHER" id="PTHR43280">
    <property type="entry name" value="ARAC-FAMILY TRANSCRIPTIONAL REGULATOR"/>
    <property type="match status" value="1"/>
</dbReference>
<organism evidence="5 6">
    <name type="scientific">Paenibacillus contaminans</name>
    <dbReference type="NCBI Taxonomy" id="450362"/>
    <lineage>
        <taxon>Bacteria</taxon>
        <taxon>Bacillati</taxon>
        <taxon>Bacillota</taxon>
        <taxon>Bacilli</taxon>
        <taxon>Bacillales</taxon>
        <taxon>Paenibacillaceae</taxon>
        <taxon>Paenibacillus</taxon>
    </lineage>
</organism>